<feature type="compositionally biased region" description="Polar residues" evidence="1">
    <location>
        <begin position="87"/>
        <end position="119"/>
    </location>
</feature>
<feature type="region of interest" description="Disordered" evidence="1">
    <location>
        <begin position="20"/>
        <end position="142"/>
    </location>
</feature>
<organism evidence="2 3">
    <name type="scientific">Vermiconidia calcicola</name>
    <dbReference type="NCBI Taxonomy" id="1690605"/>
    <lineage>
        <taxon>Eukaryota</taxon>
        <taxon>Fungi</taxon>
        <taxon>Dikarya</taxon>
        <taxon>Ascomycota</taxon>
        <taxon>Pezizomycotina</taxon>
        <taxon>Dothideomycetes</taxon>
        <taxon>Dothideomycetidae</taxon>
        <taxon>Mycosphaerellales</taxon>
        <taxon>Extremaceae</taxon>
        <taxon>Vermiconidia</taxon>
    </lineage>
</organism>
<proteinExistence type="predicted"/>
<feature type="compositionally biased region" description="Basic and acidic residues" evidence="1">
    <location>
        <begin position="120"/>
        <end position="131"/>
    </location>
</feature>
<keyword evidence="3" id="KW-1185">Reference proteome</keyword>
<accession>A0AAV9QIT3</accession>
<dbReference type="AlphaFoldDB" id="A0AAV9QIT3"/>
<dbReference type="Proteomes" id="UP001345827">
    <property type="component" value="Unassembled WGS sequence"/>
</dbReference>
<feature type="compositionally biased region" description="Acidic residues" evidence="1">
    <location>
        <begin position="132"/>
        <end position="142"/>
    </location>
</feature>
<comment type="caution">
    <text evidence="2">The sequence shown here is derived from an EMBL/GenBank/DDBJ whole genome shotgun (WGS) entry which is preliminary data.</text>
</comment>
<feature type="compositionally biased region" description="Basic and acidic residues" evidence="1">
    <location>
        <begin position="76"/>
        <end position="86"/>
    </location>
</feature>
<evidence type="ECO:0000313" key="3">
    <source>
        <dbReference type="Proteomes" id="UP001345827"/>
    </source>
</evidence>
<feature type="compositionally biased region" description="Basic and acidic residues" evidence="1">
    <location>
        <begin position="40"/>
        <end position="51"/>
    </location>
</feature>
<gene>
    <name evidence="2" type="ORF">LTR25_001416</name>
</gene>
<reference evidence="2 3" key="1">
    <citation type="submission" date="2023-06" db="EMBL/GenBank/DDBJ databases">
        <title>Black Yeasts Isolated from many extreme environments.</title>
        <authorList>
            <person name="Coleine C."/>
            <person name="Stajich J.E."/>
            <person name="Selbmann L."/>
        </authorList>
    </citation>
    <scope>NUCLEOTIDE SEQUENCE [LARGE SCALE GENOMIC DNA]</scope>
    <source>
        <strain evidence="2 3">CCFEE 5887</strain>
    </source>
</reference>
<dbReference type="EMBL" id="JAXLQG010000002">
    <property type="protein sequence ID" value="KAK5543801.1"/>
    <property type="molecule type" value="Genomic_DNA"/>
</dbReference>
<name>A0AAV9QIT3_9PEZI</name>
<evidence type="ECO:0000313" key="2">
    <source>
        <dbReference type="EMBL" id="KAK5543801.1"/>
    </source>
</evidence>
<protein>
    <submittedName>
        <fullName evidence="2">Uncharacterized protein</fullName>
    </submittedName>
</protein>
<sequence length="543" mass="60835">MSPLFDIAAQMVGYFVGQTEMADRAEHQQSSRPSSRSRPPGHDSRHLERRNSTSARHRRSGTLGGSAISHTRTKSRKDEGEIHKMQISETYPDNDAKSTQPNVFDGPSTTVPARQPSNHSGREHAIRSRQEEGEEEPASDDLVEGMKNVEEPVVPTMLLQDLQACYEDELRRLQKSNLEQQTHITQQNASITKLKDQVEESERWWSNAYYKQDRSLRHTEADLTKACDKIHALEASLDDCKKRIFALQPFEGPADGELSTSFKGLLNSIEDWLDINFGDVQSAIPRLSASVSVRSSALRLSHFFEDDELVAIQQFPNVSHSMLGSFILRSLASYVFGDSILIPGLDPDRQRLLSDLTKAMNRLQPAKDEEICQAWRVDMYRALESLDSERANREGYLHAFSTALLEVMAILSPDTARSREVQAACTDFVSDAALLADKIRLCTNEYETVFPFSYNEAPEQRVIYEHGLEEHDIIDGVTGMKLRHASKPIAASDGRVGEMVCVVYPGFVRKASNSKARAQLCKATVVVAFDHAVPRVGKRKDCG</sequence>
<evidence type="ECO:0000256" key="1">
    <source>
        <dbReference type="SAM" id="MobiDB-lite"/>
    </source>
</evidence>